<comment type="caution">
    <text evidence="16">The sequence shown here is derived from an EMBL/GenBank/DDBJ whole genome shotgun (WGS) entry which is preliminary data.</text>
</comment>
<comment type="similarity">
    <text evidence="2">Belongs to the EBP family.</text>
</comment>
<dbReference type="GO" id="GO:0005783">
    <property type="term" value="C:endoplasmic reticulum"/>
    <property type="evidence" value="ECO:0007669"/>
    <property type="project" value="TreeGrafter"/>
</dbReference>
<sequence>MAAEAIMNATNSLHPYHPTDAAMSDYVANQLGSTSLQATFALGASAVLAPTYQLIRKTNPTLSTGNTAAALWFVLCGFIHFFFEGQSVPSSVQKPLGLIMAKGYFAYNQHRMPSRTDIFGQLWKEYSLSDSRYLTQDSFVVCMEAVTALFWGPLSFACAYCIVQNKPLRHPLQIIISLGQLYGDVLYYATCTFDKVVWKMVYCRPEAWYFWFYYVMMNAFWIVIPTILMVGSVVETKRAFAKVAQAANAQTKGKKEL</sequence>
<keyword evidence="6 13" id="KW-1133">Transmembrane helix</keyword>
<keyword evidence="8" id="KW-0443">Lipid metabolism</keyword>
<dbReference type="GO" id="GO:0016126">
    <property type="term" value="P:sterol biosynthetic process"/>
    <property type="evidence" value="ECO:0007669"/>
    <property type="project" value="UniProtKB-KW"/>
</dbReference>
<evidence type="ECO:0000256" key="3">
    <source>
        <dbReference type="ARBA" id="ARBA00022516"/>
    </source>
</evidence>
<keyword evidence="11" id="KW-0753">Steroid metabolism</keyword>
<dbReference type="GO" id="GO:0016020">
    <property type="term" value="C:membrane"/>
    <property type="evidence" value="ECO:0007669"/>
    <property type="project" value="UniProtKB-SubCell"/>
</dbReference>
<dbReference type="EMBL" id="RYZW01000268">
    <property type="protein sequence ID" value="TDZ36433.1"/>
    <property type="molecule type" value="Genomic_DNA"/>
</dbReference>
<dbReference type="PANTHER" id="PTHR14207:SF0">
    <property type="entry name" value="3-BETA-HYDROXYSTEROID-DELTA(8),DELTA(7)-ISOMERASE"/>
    <property type="match status" value="1"/>
</dbReference>
<dbReference type="InterPro" id="IPR007905">
    <property type="entry name" value="EBP"/>
</dbReference>
<feature type="transmembrane region" description="Helical" evidence="14">
    <location>
        <begin position="67"/>
        <end position="83"/>
    </location>
</feature>
<dbReference type="AlphaFoldDB" id="A0A4R8QQ27"/>
<protein>
    <submittedName>
        <fullName evidence="16">3-beta-hydroxysteroid-Delta(8), Delta(7)-isomerase</fullName>
    </submittedName>
</protein>
<keyword evidence="7" id="KW-0756">Sterol biosynthesis</keyword>
<evidence type="ECO:0000259" key="15">
    <source>
        <dbReference type="PROSITE" id="PS51751"/>
    </source>
</evidence>
<evidence type="ECO:0000256" key="11">
    <source>
        <dbReference type="ARBA" id="ARBA00023221"/>
    </source>
</evidence>
<evidence type="ECO:0000256" key="6">
    <source>
        <dbReference type="ARBA" id="ARBA00022989"/>
    </source>
</evidence>
<evidence type="ECO:0000256" key="12">
    <source>
        <dbReference type="ARBA" id="ARBA00023235"/>
    </source>
</evidence>
<evidence type="ECO:0000256" key="1">
    <source>
        <dbReference type="ARBA" id="ARBA00004141"/>
    </source>
</evidence>
<dbReference type="PANTHER" id="PTHR14207">
    <property type="entry name" value="STEROL ISOMERASE"/>
    <property type="match status" value="1"/>
</dbReference>
<gene>
    <name evidence="16" type="primary">Ebp-0</name>
    <name evidence="16" type="ORF">CTRI78_v011323</name>
</gene>
<keyword evidence="10" id="KW-1207">Sterol metabolism</keyword>
<organism evidence="16 17">
    <name type="scientific">Colletotrichum trifolii</name>
    <dbReference type="NCBI Taxonomy" id="5466"/>
    <lineage>
        <taxon>Eukaryota</taxon>
        <taxon>Fungi</taxon>
        <taxon>Dikarya</taxon>
        <taxon>Ascomycota</taxon>
        <taxon>Pezizomycotina</taxon>
        <taxon>Sordariomycetes</taxon>
        <taxon>Hypocreomycetidae</taxon>
        <taxon>Glomerellales</taxon>
        <taxon>Glomerellaceae</taxon>
        <taxon>Colletotrichum</taxon>
        <taxon>Colletotrichum orbiculare species complex</taxon>
    </lineage>
</organism>
<evidence type="ECO:0000256" key="10">
    <source>
        <dbReference type="ARBA" id="ARBA00023166"/>
    </source>
</evidence>
<evidence type="ECO:0000256" key="14">
    <source>
        <dbReference type="SAM" id="Phobius"/>
    </source>
</evidence>
<dbReference type="PROSITE" id="PS51751">
    <property type="entry name" value="EXPERA"/>
    <property type="match status" value="1"/>
</dbReference>
<evidence type="ECO:0000256" key="2">
    <source>
        <dbReference type="ARBA" id="ARBA00008337"/>
    </source>
</evidence>
<evidence type="ECO:0000313" key="16">
    <source>
        <dbReference type="EMBL" id="TDZ36433.1"/>
    </source>
</evidence>
<keyword evidence="9 13" id="KW-0472">Membrane</keyword>
<dbReference type="InterPro" id="IPR033118">
    <property type="entry name" value="EXPERA"/>
</dbReference>
<evidence type="ECO:0000256" key="4">
    <source>
        <dbReference type="ARBA" id="ARBA00022692"/>
    </source>
</evidence>
<name>A0A4R8QQ27_COLTR</name>
<feature type="transmembrane region" description="Helical" evidence="14">
    <location>
        <begin position="138"/>
        <end position="163"/>
    </location>
</feature>
<dbReference type="GO" id="GO:0047750">
    <property type="term" value="F:cholestenol delta-isomerase activity"/>
    <property type="evidence" value="ECO:0007669"/>
    <property type="project" value="InterPro"/>
</dbReference>
<feature type="domain" description="EXPERA" evidence="15">
    <location>
        <begin position="65"/>
        <end position="229"/>
    </location>
</feature>
<evidence type="ECO:0000256" key="8">
    <source>
        <dbReference type="ARBA" id="ARBA00023098"/>
    </source>
</evidence>
<evidence type="ECO:0000256" key="13">
    <source>
        <dbReference type="PROSITE-ProRule" id="PRU01087"/>
    </source>
</evidence>
<dbReference type="Pfam" id="PF05241">
    <property type="entry name" value="EBP"/>
    <property type="match status" value="1"/>
</dbReference>
<evidence type="ECO:0000256" key="9">
    <source>
        <dbReference type="ARBA" id="ARBA00023136"/>
    </source>
</evidence>
<keyword evidence="12 16" id="KW-0413">Isomerase</keyword>
<keyword evidence="17" id="KW-1185">Reference proteome</keyword>
<accession>A0A4R8QQ27</accession>
<evidence type="ECO:0000256" key="7">
    <source>
        <dbReference type="ARBA" id="ARBA00023011"/>
    </source>
</evidence>
<feature type="transmembrane region" description="Helical" evidence="14">
    <location>
        <begin position="210"/>
        <end position="234"/>
    </location>
</feature>
<evidence type="ECO:0000313" key="17">
    <source>
        <dbReference type="Proteomes" id="UP000295703"/>
    </source>
</evidence>
<comment type="subcellular location">
    <subcellularLocation>
        <location evidence="1">Membrane</location>
        <topology evidence="1">Multi-pass membrane protein</topology>
    </subcellularLocation>
</comment>
<proteinExistence type="inferred from homology"/>
<dbReference type="Proteomes" id="UP000295703">
    <property type="component" value="Unassembled WGS sequence"/>
</dbReference>
<dbReference type="GO" id="GO:0004769">
    <property type="term" value="F:steroid Delta-isomerase activity"/>
    <property type="evidence" value="ECO:0007669"/>
    <property type="project" value="TreeGrafter"/>
</dbReference>
<dbReference type="STRING" id="5466.A0A4R8QQ27"/>
<keyword evidence="4 13" id="KW-0812">Transmembrane</keyword>
<dbReference type="GO" id="GO:0000247">
    <property type="term" value="F:C-8 sterol isomerase activity"/>
    <property type="evidence" value="ECO:0007669"/>
    <property type="project" value="TreeGrafter"/>
</dbReference>
<keyword evidence="3" id="KW-0444">Lipid biosynthesis</keyword>
<evidence type="ECO:0000256" key="5">
    <source>
        <dbReference type="ARBA" id="ARBA00022955"/>
    </source>
</evidence>
<reference evidence="16 17" key="1">
    <citation type="submission" date="2018-12" db="EMBL/GenBank/DDBJ databases">
        <title>Genome sequence and assembly of Colletotrichum trifolii.</title>
        <authorList>
            <person name="Gan P."/>
            <person name="Shirasu K."/>
        </authorList>
    </citation>
    <scope>NUCLEOTIDE SEQUENCE [LARGE SCALE GENOMIC DNA]</scope>
    <source>
        <strain evidence="16 17">543-2</strain>
    </source>
</reference>
<keyword evidence="5" id="KW-0752">Steroid biosynthesis</keyword>